<dbReference type="Pfam" id="PF16931">
    <property type="entry name" value="Phage_holin_8"/>
    <property type="match status" value="1"/>
</dbReference>
<dbReference type="Proteomes" id="UP000503580">
    <property type="component" value="Chromosome"/>
</dbReference>
<proteinExistence type="predicted"/>
<evidence type="ECO:0000256" key="1">
    <source>
        <dbReference type="SAM" id="Phobius"/>
    </source>
</evidence>
<keyword evidence="1" id="KW-1133">Transmembrane helix</keyword>
<protein>
    <recommendedName>
        <fullName evidence="4">Holin</fullName>
    </recommendedName>
</protein>
<dbReference type="EMBL" id="CP050321">
    <property type="protein sequence ID" value="QIR27648.1"/>
    <property type="molecule type" value="Genomic_DNA"/>
</dbReference>
<evidence type="ECO:0000313" key="3">
    <source>
        <dbReference type="Proteomes" id="UP000503580"/>
    </source>
</evidence>
<gene>
    <name evidence="2" type="ORF">GY169_12925</name>
</gene>
<sequence>MSEGCMLGLLDKINYAVVFGSFAGSVFYAATATNITRCRLMAHFVTSFIVGVLGAQFIGARLALWTGYSETPLDALGAVLLSALIIKTLTFLNSQELLHIIRLITRHTHDGGYSRKK</sequence>
<dbReference type="KEGG" id="kgn:GY169_12925"/>
<evidence type="ECO:0000313" key="2">
    <source>
        <dbReference type="EMBL" id="QIR27648.1"/>
    </source>
</evidence>
<keyword evidence="3" id="KW-1185">Reference proteome</keyword>
<dbReference type="AlphaFoldDB" id="A0A6G9RLN8"/>
<dbReference type="InterPro" id="IPR032637">
    <property type="entry name" value="Phage_holin-like"/>
</dbReference>
<name>A0A6G9RLN8_9ENTR</name>
<feature type="transmembrane region" description="Helical" evidence="1">
    <location>
        <begin position="42"/>
        <end position="63"/>
    </location>
</feature>
<feature type="transmembrane region" description="Helical" evidence="1">
    <location>
        <begin position="12"/>
        <end position="30"/>
    </location>
</feature>
<organism evidence="2 3">
    <name type="scientific">Kluyvera genomosp. 3</name>
    <dbReference type="NCBI Taxonomy" id="2774055"/>
    <lineage>
        <taxon>Bacteria</taxon>
        <taxon>Pseudomonadati</taxon>
        <taxon>Pseudomonadota</taxon>
        <taxon>Gammaproteobacteria</taxon>
        <taxon>Enterobacterales</taxon>
        <taxon>Enterobacteriaceae</taxon>
        <taxon>Kluyvera</taxon>
    </lineage>
</organism>
<keyword evidence="1" id="KW-0472">Membrane</keyword>
<evidence type="ECO:0008006" key="4">
    <source>
        <dbReference type="Google" id="ProtNLM"/>
    </source>
</evidence>
<accession>A0A6G9RLN8</accession>
<feature type="transmembrane region" description="Helical" evidence="1">
    <location>
        <begin position="75"/>
        <end position="92"/>
    </location>
</feature>
<keyword evidence="1" id="KW-0812">Transmembrane</keyword>
<reference evidence="2 3" key="1">
    <citation type="submission" date="2020-02" db="EMBL/GenBank/DDBJ databases">
        <title>Whole genome PO2S7.</title>
        <authorList>
            <person name="Singha K.M."/>
        </authorList>
    </citation>
    <scope>NUCLEOTIDE SEQUENCE [LARGE SCALE GENOMIC DNA]</scope>
    <source>
        <strain evidence="2 3">PO2S7</strain>
    </source>
</reference>